<protein>
    <submittedName>
        <fullName evidence="2">Uncharacterized protein</fullName>
    </submittedName>
</protein>
<evidence type="ECO:0000256" key="1">
    <source>
        <dbReference type="SAM" id="MobiDB-lite"/>
    </source>
</evidence>
<sequence length="458" mass="48326">MGRPSTSPLPDWMNQSFLELSFLQISDRTQSRPAGADPGPGLGGCSPDPAHRTLSGMYGPREKPPGHRGIPPASTTAAIFSETQRPRLHFTIVANCPPPVLPNPLAAPARAALAAGKRLPPSGLDSSDQCHRCMSPLAAHASGKVSWPETHCSADSALAVASPPRTAGFGPRLLRRACPLFPPPRCLLAHPRAPAAAARLHARVDAAHGANTAATRPCRRDSSPSCPSPHLELPEHPLTPLSRLHKPATVPLPSSPEKHSPEQAEAPPSSFTCAALSTASPAKPRLSRASPSSTATHRAIPDPLPPPEPPASPPPPAHVHSSLHSSSGRTEGTVSFLVSCWCSPTTSPSFSDPDVAAATAVIDRVSGHPRPRDLAQTNRGEPLFIFPHFPGPVSPPFGRRNHAGEPRDHHSGLADGVYELVPAAEEIAQESEVNVVHVDPSPEQEYRFEPEGKPRSIT</sequence>
<feature type="compositionally biased region" description="Low complexity" evidence="1">
    <location>
        <begin position="318"/>
        <end position="327"/>
    </location>
</feature>
<organism evidence="2 3">
    <name type="scientific">Digitaria exilis</name>
    <dbReference type="NCBI Taxonomy" id="1010633"/>
    <lineage>
        <taxon>Eukaryota</taxon>
        <taxon>Viridiplantae</taxon>
        <taxon>Streptophyta</taxon>
        <taxon>Embryophyta</taxon>
        <taxon>Tracheophyta</taxon>
        <taxon>Spermatophyta</taxon>
        <taxon>Magnoliopsida</taxon>
        <taxon>Liliopsida</taxon>
        <taxon>Poales</taxon>
        <taxon>Poaceae</taxon>
        <taxon>PACMAD clade</taxon>
        <taxon>Panicoideae</taxon>
        <taxon>Panicodae</taxon>
        <taxon>Paniceae</taxon>
        <taxon>Anthephorinae</taxon>
        <taxon>Digitaria</taxon>
    </lineage>
</organism>
<feature type="region of interest" description="Disordered" evidence="1">
    <location>
        <begin position="25"/>
        <end position="69"/>
    </location>
</feature>
<feature type="compositionally biased region" description="Pro residues" evidence="1">
    <location>
        <begin position="302"/>
        <end position="317"/>
    </location>
</feature>
<feature type="compositionally biased region" description="Basic and acidic residues" evidence="1">
    <location>
        <begin position="444"/>
        <end position="458"/>
    </location>
</feature>
<gene>
    <name evidence="2" type="ORF">HU200_048912</name>
</gene>
<feature type="compositionally biased region" description="Polar residues" evidence="1">
    <location>
        <begin position="269"/>
        <end position="280"/>
    </location>
</feature>
<evidence type="ECO:0000313" key="2">
    <source>
        <dbReference type="EMBL" id="KAF8673352.1"/>
    </source>
</evidence>
<comment type="caution">
    <text evidence="2">The sequence shown here is derived from an EMBL/GenBank/DDBJ whole genome shotgun (WGS) entry which is preliminary data.</text>
</comment>
<name>A0A835AUF3_9POAL</name>
<dbReference type="AlphaFoldDB" id="A0A835AUF3"/>
<reference evidence="2" key="1">
    <citation type="submission" date="2020-07" db="EMBL/GenBank/DDBJ databases">
        <title>Genome sequence and genetic diversity analysis of an under-domesticated orphan crop, white fonio (Digitaria exilis).</title>
        <authorList>
            <person name="Bennetzen J.L."/>
            <person name="Chen S."/>
            <person name="Ma X."/>
            <person name="Wang X."/>
            <person name="Yssel A.E.J."/>
            <person name="Chaluvadi S.R."/>
            <person name="Johnson M."/>
            <person name="Gangashetty P."/>
            <person name="Hamidou F."/>
            <person name="Sanogo M.D."/>
            <person name="Zwaenepoel A."/>
            <person name="Wallace J."/>
            <person name="Van De Peer Y."/>
            <person name="Van Deynze A."/>
        </authorList>
    </citation>
    <scope>NUCLEOTIDE SEQUENCE</scope>
    <source>
        <tissue evidence="2">Leaves</tissue>
    </source>
</reference>
<dbReference type="Proteomes" id="UP000636709">
    <property type="component" value="Unassembled WGS sequence"/>
</dbReference>
<dbReference type="EMBL" id="JACEFO010002208">
    <property type="protein sequence ID" value="KAF8673352.1"/>
    <property type="molecule type" value="Genomic_DNA"/>
</dbReference>
<keyword evidence="3" id="KW-1185">Reference proteome</keyword>
<feature type="region of interest" description="Disordered" evidence="1">
    <location>
        <begin position="210"/>
        <end position="328"/>
    </location>
</feature>
<evidence type="ECO:0000313" key="3">
    <source>
        <dbReference type="Proteomes" id="UP000636709"/>
    </source>
</evidence>
<accession>A0A835AUF3</accession>
<feature type="region of interest" description="Disordered" evidence="1">
    <location>
        <begin position="431"/>
        <end position="458"/>
    </location>
</feature>
<proteinExistence type="predicted"/>
<feature type="compositionally biased region" description="Low complexity" evidence="1">
    <location>
        <begin position="223"/>
        <end position="242"/>
    </location>
</feature>